<keyword evidence="4" id="KW-1185">Reference proteome</keyword>
<gene>
    <name evidence="3" type="ORF">Maes01_00989</name>
</gene>
<feature type="chain" id="PRO_5045865131" description="Peptidase C39-like domain-containing protein" evidence="1">
    <location>
        <begin position="36"/>
        <end position="223"/>
    </location>
</feature>
<comment type="caution">
    <text evidence="3">The sequence shown here is derived from an EMBL/GenBank/DDBJ whole genome shotgun (WGS) entry which is preliminary data.</text>
</comment>
<sequence>MDKKTGMKPTSVILLISALASTAAMPLLMPVPAHATQATTVAQAGAAPDLPYWQQTENRFEPERTCSLTSLAMVTDSLGLTSPDVNGRTPDYLFTKLGGVRQTVPALQSAFNSIAEAAGSQYRAHSKTDGTIAEVRQALNQGHPVIIHGWFTPSGHILVVTGFDGSHYTVHDPNGRWNLKKWGAYDTSVSGQGLRYPREAFERAINDNGSGDDLWLHIFRRAL</sequence>
<accession>A0ABP9WML3</accession>
<reference evidence="3 4" key="1">
    <citation type="submission" date="2024-02" db="EMBL/GenBank/DDBJ databases">
        <title>Microbulbifer aestuariivivens NBRC 112533.</title>
        <authorList>
            <person name="Ichikawa N."/>
            <person name="Katano-Makiyama Y."/>
            <person name="Hidaka K."/>
        </authorList>
    </citation>
    <scope>NUCLEOTIDE SEQUENCE [LARGE SCALE GENOMIC DNA]</scope>
    <source>
        <strain evidence="3 4">NBRC 112533</strain>
    </source>
</reference>
<feature type="signal peptide" evidence="1">
    <location>
        <begin position="1"/>
        <end position="35"/>
    </location>
</feature>
<evidence type="ECO:0000313" key="4">
    <source>
        <dbReference type="Proteomes" id="UP001408594"/>
    </source>
</evidence>
<feature type="domain" description="Peptidase C39-like" evidence="2">
    <location>
        <begin position="49"/>
        <end position="174"/>
    </location>
</feature>
<evidence type="ECO:0000313" key="3">
    <source>
        <dbReference type="EMBL" id="GAA5524432.1"/>
    </source>
</evidence>
<dbReference type="Proteomes" id="UP001408594">
    <property type="component" value="Unassembled WGS sequence"/>
</dbReference>
<proteinExistence type="predicted"/>
<keyword evidence="1" id="KW-0732">Signal</keyword>
<organism evidence="3 4">
    <name type="scientific">Microbulbifer aestuariivivens</name>
    <dbReference type="NCBI Taxonomy" id="1908308"/>
    <lineage>
        <taxon>Bacteria</taxon>
        <taxon>Pseudomonadati</taxon>
        <taxon>Pseudomonadota</taxon>
        <taxon>Gammaproteobacteria</taxon>
        <taxon>Cellvibrionales</taxon>
        <taxon>Microbulbiferaceae</taxon>
        <taxon>Microbulbifer</taxon>
    </lineage>
</organism>
<dbReference type="InterPro" id="IPR039564">
    <property type="entry name" value="Peptidase_C39-like"/>
</dbReference>
<evidence type="ECO:0000256" key="1">
    <source>
        <dbReference type="SAM" id="SignalP"/>
    </source>
</evidence>
<dbReference type="RefSeq" id="WP_345549410.1">
    <property type="nucleotide sequence ID" value="NZ_BAABRT010000006.1"/>
</dbReference>
<dbReference type="EMBL" id="BAABRT010000006">
    <property type="protein sequence ID" value="GAA5524432.1"/>
    <property type="molecule type" value="Genomic_DNA"/>
</dbReference>
<dbReference type="Pfam" id="PF13529">
    <property type="entry name" value="Peptidase_C39_2"/>
    <property type="match status" value="1"/>
</dbReference>
<dbReference type="Gene3D" id="3.90.70.10">
    <property type="entry name" value="Cysteine proteinases"/>
    <property type="match status" value="1"/>
</dbReference>
<evidence type="ECO:0000259" key="2">
    <source>
        <dbReference type="Pfam" id="PF13529"/>
    </source>
</evidence>
<protein>
    <recommendedName>
        <fullName evidence="2">Peptidase C39-like domain-containing protein</fullName>
    </recommendedName>
</protein>
<name>A0ABP9WML3_9GAMM</name>